<evidence type="ECO:0000256" key="2">
    <source>
        <dbReference type="ARBA" id="ARBA00023125"/>
    </source>
</evidence>
<dbReference type="EMBL" id="QORO01000003">
    <property type="protein sequence ID" value="RCK58687.1"/>
    <property type="molecule type" value="Genomic_DNA"/>
</dbReference>
<evidence type="ECO:0000256" key="1">
    <source>
        <dbReference type="ARBA" id="ARBA00023015"/>
    </source>
</evidence>
<dbReference type="InterPro" id="IPR009057">
    <property type="entry name" value="Homeodomain-like_sf"/>
</dbReference>
<keyword evidence="2" id="KW-0238">DNA-binding</keyword>
<dbReference type="InterPro" id="IPR037923">
    <property type="entry name" value="HTH-like"/>
</dbReference>
<dbReference type="SUPFAM" id="SSF46689">
    <property type="entry name" value="Homeodomain-like"/>
    <property type="match status" value="2"/>
</dbReference>
<organism evidence="5 6">
    <name type="scientific">Microbacterium sorbitolivorans</name>
    <dbReference type="NCBI Taxonomy" id="1867410"/>
    <lineage>
        <taxon>Bacteria</taxon>
        <taxon>Bacillati</taxon>
        <taxon>Actinomycetota</taxon>
        <taxon>Actinomycetes</taxon>
        <taxon>Micrococcales</taxon>
        <taxon>Microbacteriaceae</taxon>
        <taxon>Microbacterium</taxon>
    </lineage>
</organism>
<dbReference type="Pfam" id="PF12833">
    <property type="entry name" value="HTH_18"/>
    <property type="match status" value="1"/>
</dbReference>
<dbReference type="GO" id="GO:0043565">
    <property type="term" value="F:sequence-specific DNA binding"/>
    <property type="evidence" value="ECO:0007669"/>
    <property type="project" value="InterPro"/>
</dbReference>
<keyword evidence="3" id="KW-0804">Transcription</keyword>
<dbReference type="SUPFAM" id="SSF51215">
    <property type="entry name" value="Regulatory protein AraC"/>
    <property type="match status" value="1"/>
</dbReference>
<dbReference type="OrthoDB" id="3186094at2"/>
<dbReference type="SMART" id="SM00342">
    <property type="entry name" value="HTH_ARAC"/>
    <property type="match status" value="1"/>
</dbReference>
<dbReference type="InterPro" id="IPR050204">
    <property type="entry name" value="AraC_XylS_family_regulators"/>
</dbReference>
<reference evidence="5 6" key="1">
    <citation type="submission" date="2018-07" db="EMBL/GenBank/DDBJ databases">
        <title>Microbacterium endoborsara sp. nov., a novel actinobacterium isolated from Borszczowia aralocaspica.</title>
        <authorList>
            <person name="An D."/>
        </authorList>
    </citation>
    <scope>NUCLEOTIDE SEQUENCE [LARGE SCALE GENOMIC DNA]</scope>
    <source>
        <strain evidence="5 6">C1.15228</strain>
    </source>
</reference>
<dbReference type="InterPro" id="IPR018060">
    <property type="entry name" value="HTH_AraC"/>
</dbReference>
<dbReference type="Proteomes" id="UP000253508">
    <property type="component" value="Unassembled WGS sequence"/>
</dbReference>
<sequence>MELADGFDRQRMSVLPRPIAERALGQAVTQRMLVTDAGYFPQARHHGRHRPEGSRETIVIVCGSGSGWAEIDGMRTRITRGTALVIPEGVAHSYGASDSDPWTIWWCHVRGTDVPELINAAGITRGSRTVALRAVERATALLDEMAVSLSRDTTPARILAASGIAWHLLTMLAADRSLPAEGTPLERAMRYLEERIDSQVQVPELADLVGVSPSHLASLFREATGGGVLAHHNALKMAYARTLLDTTSLSIAEIAQAVGRDDPFYFSRQFSRVHGVSPRAYRALRKG</sequence>
<gene>
    <name evidence="5" type="ORF">DTO57_11105</name>
</gene>
<dbReference type="AlphaFoldDB" id="A0A367XYI7"/>
<feature type="domain" description="HTH araC/xylS-type" evidence="4">
    <location>
        <begin position="186"/>
        <end position="284"/>
    </location>
</feature>
<comment type="caution">
    <text evidence="5">The sequence shown here is derived from an EMBL/GenBank/DDBJ whole genome shotgun (WGS) entry which is preliminary data.</text>
</comment>
<dbReference type="RefSeq" id="WP_114118289.1">
    <property type="nucleotide sequence ID" value="NZ_BMHU01000002.1"/>
</dbReference>
<dbReference type="GO" id="GO:0003700">
    <property type="term" value="F:DNA-binding transcription factor activity"/>
    <property type="evidence" value="ECO:0007669"/>
    <property type="project" value="InterPro"/>
</dbReference>
<protein>
    <submittedName>
        <fullName evidence="5">AraC family transcriptional regulator</fullName>
    </submittedName>
</protein>
<proteinExistence type="predicted"/>
<dbReference type="CDD" id="cd06986">
    <property type="entry name" value="cupin_MmsR-like_N"/>
    <property type="match status" value="1"/>
</dbReference>
<evidence type="ECO:0000259" key="4">
    <source>
        <dbReference type="PROSITE" id="PS01124"/>
    </source>
</evidence>
<dbReference type="PROSITE" id="PS01124">
    <property type="entry name" value="HTH_ARAC_FAMILY_2"/>
    <property type="match status" value="1"/>
</dbReference>
<evidence type="ECO:0000313" key="5">
    <source>
        <dbReference type="EMBL" id="RCK58687.1"/>
    </source>
</evidence>
<name>A0A367XYI7_9MICO</name>
<keyword evidence="1" id="KW-0805">Transcription regulation</keyword>
<keyword evidence="6" id="KW-1185">Reference proteome</keyword>
<dbReference type="PANTHER" id="PTHR46796:SF7">
    <property type="entry name" value="ARAC FAMILY TRANSCRIPTIONAL REGULATOR"/>
    <property type="match status" value="1"/>
</dbReference>
<dbReference type="Gene3D" id="1.10.10.60">
    <property type="entry name" value="Homeodomain-like"/>
    <property type="match status" value="2"/>
</dbReference>
<dbReference type="InterPro" id="IPR003313">
    <property type="entry name" value="AraC-bd"/>
</dbReference>
<evidence type="ECO:0000313" key="6">
    <source>
        <dbReference type="Proteomes" id="UP000253508"/>
    </source>
</evidence>
<dbReference type="Pfam" id="PF02311">
    <property type="entry name" value="AraC_binding"/>
    <property type="match status" value="1"/>
</dbReference>
<accession>A0A367XYI7</accession>
<dbReference type="PANTHER" id="PTHR46796">
    <property type="entry name" value="HTH-TYPE TRANSCRIPTIONAL ACTIVATOR RHAS-RELATED"/>
    <property type="match status" value="1"/>
</dbReference>
<dbReference type="Gene3D" id="2.60.120.280">
    <property type="entry name" value="Regulatory protein AraC"/>
    <property type="match status" value="1"/>
</dbReference>
<evidence type="ECO:0000256" key="3">
    <source>
        <dbReference type="ARBA" id="ARBA00023163"/>
    </source>
</evidence>